<dbReference type="Pfam" id="PF20150">
    <property type="entry name" value="2EXR"/>
    <property type="match status" value="1"/>
</dbReference>
<evidence type="ECO:0000259" key="2">
    <source>
        <dbReference type="Pfam" id="PF20150"/>
    </source>
</evidence>
<evidence type="ECO:0000313" key="3">
    <source>
        <dbReference type="EMBL" id="KAK5696164.1"/>
    </source>
</evidence>
<feature type="compositionally biased region" description="Basic and acidic residues" evidence="1">
    <location>
        <begin position="74"/>
        <end position="85"/>
    </location>
</feature>
<sequence>MAATTVLSKRKRAQVSYLDENEELDELLEINEPFADVVDDESDDDLTFGSHKNPQAIKKRKAAKRAKNSKGSTKKNEKPFPFERLPPELRDQIYELALTNDDGITLVSKTHNYRRTVGPGPIANDDGSWLSLNHRQRRALQQSQSQSQGADGPPTRKVLSPALLAVSKQLHAEGINYLYQQTIILEDTYALHSFLGVVGRNRSRVTDLTIKGWGNGRGTHKAMNFCSLTLLAGCTNLQFLEFDCSIHWRSSATLLARQLYRDGYHFLEAYGAANGARDAAVEILELRDLKFDAKRPWNYRGSSESDNDKFNEEFQAELRKLLGCKK</sequence>
<dbReference type="Proteomes" id="UP001310594">
    <property type="component" value="Unassembled WGS sequence"/>
</dbReference>
<feature type="region of interest" description="Disordered" evidence="1">
    <location>
        <begin position="40"/>
        <end position="85"/>
    </location>
</feature>
<accession>A0AAN7W7E2</accession>
<evidence type="ECO:0000256" key="1">
    <source>
        <dbReference type="SAM" id="MobiDB-lite"/>
    </source>
</evidence>
<evidence type="ECO:0000313" key="4">
    <source>
        <dbReference type="Proteomes" id="UP001310594"/>
    </source>
</evidence>
<feature type="region of interest" description="Disordered" evidence="1">
    <location>
        <begin position="135"/>
        <end position="156"/>
    </location>
</feature>
<dbReference type="InterPro" id="IPR045518">
    <property type="entry name" value="2EXR"/>
</dbReference>
<dbReference type="AlphaFoldDB" id="A0AAN7W7E2"/>
<protein>
    <recommendedName>
        <fullName evidence="2">2EXR domain-containing protein</fullName>
    </recommendedName>
</protein>
<reference evidence="3" key="1">
    <citation type="submission" date="2023-08" db="EMBL/GenBank/DDBJ databases">
        <title>Black Yeasts Isolated from many extreme environments.</title>
        <authorList>
            <person name="Coleine C."/>
            <person name="Stajich J.E."/>
            <person name="Selbmann L."/>
        </authorList>
    </citation>
    <scope>NUCLEOTIDE SEQUENCE</scope>
    <source>
        <strain evidence="3">CCFEE 5810</strain>
    </source>
</reference>
<feature type="compositionally biased region" description="Basic residues" evidence="1">
    <location>
        <begin position="57"/>
        <end position="68"/>
    </location>
</feature>
<proteinExistence type="predicted"/>
<name>A0AAN7W7E2_9PEZI</name>
<feature type="domain" description="2EXR" evidence="2">
    <location>
        <begin position="81"/>
        <end position="178"/>
    </location>
</feature>
<dbReference type="EMBL" id="JAVRQU010000013">
    <property type="protein sequence ID" value="KAK5696164.1"/>
    <property type="molecule type" value="Genomic_DNA"/>
</dbReference>
<organism evidence="3 4">
    <name type="scientific">Elasticomyces elasticus</name>
    <dbReference type="NCBI Taxonomy" id="574655"/>
    <lineage>
        <taxon>Eukaryota</taxon>
        <taxon>Fungi</taxon>
        <taxon>Dikarya</taxon>
        <taxon>Ascomycota</taxon>
        <taxon>Pezizomycotina</taxon>
        <taxon>Dothideomycetes</taxon>
        <taxon>Dothideomycetidae</taxon>
        <taxon>Mycosphaerellales</taxon>
        <taxon>Teratosphaeriaceae</taxon>
        <taxon>Elasticomyces</taxon>
    </lineage>
</organism>
<comment type="caution">
    <text evidence="3">The sequence shown here is derived from an EMBL/GenBank/DDBJ whole genome shotgun (WGS) entry which is preliminary data.</text>
</comment>
<dbReference type="PANTHER" id="PTHR38790">
    <property type="entry name" value="2EXR DOMAIN-CONTAINING PROTEIN-RELATED"/>
    <property type="match status" value="1"/>
</dbReference>
<gene>
    <name evidence="3" type="ORF">LTR97_008584</name>
</gene>